<dbReference type="KEGG" id="dao:Desac_1160"/>
<gene>
    <name evidence="1" type="ordered locus">Desac_1160</name>
</gene>
<evidence type="ECO:0000313" key="1">
    <source>
        <dbReference type="EMBL" id="AEB09023.1"/>
    </source>
</evidence>
<reference evidence="2" key="2">
    <citation type="submission" date="2011-03" db="EMBL/GenBank/DDBJ databases">
        <title>The complete genome of Desulfobacca acetoxidans DSM 11109.</title>
        <authorList>
            <consortium name="US DOE Joint Genome Institute (JGI-PGF)"/>
            <person name="Lucas S."/>
            <person name="Copeland A."/>
            <person name="Lapidus A."/>
            <person name="Bruce D."/>
            <person name="Goodwin L."/>
            <person name="Pitluck S."/>
            <person name="Peters L."/>
            <person name="Kyrpides N."/>
            <person name="Mavromatis K."/>
            <person name="Ivanova N."/>
            <person name="Ovchinnikova G."/>
            <person name="Teshima H."/>
            <person name="Detter J.C."/>
            <person name="Han C."/>
            <person name="Land M."/>
            <person name="Hauser L."/>
            <person name="Markowitz V."/>
            <person name="Cheng J.-F."/>
            <person name="Hugenholtz P."/>
            <person name="Woyke T."/>
            <person name="Wu D."/>
            <person name="Spring S."/>
            <person name="Schueler E."/>
            <person name="Brambilla E."/>
            <person name="Klenk H.-P."/>
            <person name="Eisen J.A."/>
        </authorList>
    </citation>
    <scope>NUCLEOTIDE SEQUENCE [LARGE SCALE GENOMIC DNA]</scope>
    <source>
        <strain evidence="2">ATCC 700848 / DSM 11109 / ASRB2</strain>
    </source>
</reference>
<dbReference type="STRING" id="880072.Desac_1160"/>
<evidence type="ECO:0000313" key="2">
    <source>
        <dbReference type="Proteomes" id="UP000000483"/>
    </source>
</evidence>
<keyword evidence="2" id="KW-1185">Reference proteome</keyword>
<proteinExistence type="predicted"/>
<protein>
    <submittedName>
        <fullName evidence="1">Uncharacterized protein</fullName>
    </submittedName>
</protein>
<dbReference type="AlphaFoldDB" id="F2NCF9"/>
<organism evidence="1 2">
    <name type="scientific">Desulfobacca acetoxidans (strain ATCC 700848 / DSM 11109 / ASRB2)</name>
    <dbReference type="NCBI Taxonomy" id="880072"/>
    <lineage>
        <taxon>Bacteria</taxon>
        <taxon>Pseudomonadati</taxon>
        <taxon>Thermodesulfobacteriota</taxon>
        <taxon>Desulfobaccia</taxon>
        <taxon>Desulfobaccales</taxon>
        <taxon>Desulfobaccaceae</taxon>
        <taxon>Desulfobacca</taxon>
    </lineage>
</organism>
<dbReference type="HOGENOM" id="CLU_3232602_0_0_7"/>
<reference evidence="1 2" key="1">
    <citation type="journal article" date="2011" name="Stand. Genomic Sci.">
        <title>Complete genome sequence of the acetate-degrading sulfate reducer Desulfobacca acetoxidans type strain (ASRB2).</title>
        <authorList>
            <person name="Goker M."/>
            <person name="Teshima H."/>
            <person name="Lapidus A."/>
            <person name="Nolan M."/>
            <person name="Lucas S."/>
            <person name="Hammon N."/>
            <person name="Deshpande S."/>
            <person name="Cheng J.F."/>
            <person name="Tapia R."/>
            <person name="Han C."/>
            <person name="Goodwin L."/>
            <person name="Pitluck S."/>
            <person name="Huntemann M."/>
            <person name="Liolios K."/>
            <person name="Ivanova N."/>
            <person name="Pagani I."/>
            <person name="Mavromatis K."/>
            <person name="Ovchinikova G."/>
            <person name="Pati A."/>
            <person name="Chen A."/>
            <person name="Palaniappan K."/>
            <person name="Land M."/>
            <person name="Hauser L."/>
            <person name="Brambilla E.M."/>
            <person name="Rohde M."/>
            <person name="Spring S."/>
            <person name="Detter J.C."/>
            <person name="Woyke T."/>
            <person name="Bristow J."/>
            <person name="Eisen J.A."/>
            <person name="Markowitz V."/>
            <person name="Hugenholtz P."/>
            <person name="Kyrpides N.C."/>
            <person name="Klenk H.P."/>
        </authorList>
    </citation>
    <scope>NUCLEOTIDE SEQUENCE [LARGE SCALE GENOMIC DNA]</scope>
    <source>
        <strain evidence="2">ATCC 700848 / DSM 11109 / ASRB2</strain>
    </source>
</reference>
<sequence>MVGKNYLHSPLTADHSHRRAALRFPALPVFLFSPQDLYKNSEP</sequence>
<dbReference type="EMBL" id="CP002629">
    <property type="protein sequence ID" value="AEB09023.1"/>
    <property type="molecule type" value="Genomic_DNA"/>
</dbReference>
<name>F2NCF9_DESAR</name>
<accession>F2NCF9</accession>
<dbReference type="Proteomes" id="UP000000483">
    <property type="component" value="Chromosome"/>
</dbReference>